<dbReference type="PANTHER" id="PTHR11575:SF24">
    <property type="entry name" value="5'-NUCLEOTIDASE"/>
    <property type="match status" value="1"/>
</dbReference>
<keyword evidence="2" id="KW-0547">Nucleotide-binding</keyword>
<keyword evidence="1" id="KW-0732">Signal</keyword>
<proteinExistence type="inferred from homology"/>
<evidence type="ECO:0000313" key="5">
    <source>
        <dbReference type="EMBL" id="GGI46471.1"/>
    </source>
</evidence>
<keyword evidence="2" id="KW-0378">Hydrolase</keyword>
<dbReference type="Proteomes" id="UP000615455">
    <property type="component" value="Unassembled WGS sequence"/>
</dbReference>
<dbReference type="Gene3D" id="3.60.21.10">
    <property type="match status" value="1"/>
</dbReference>
<dbReference type="EMBL" id="BMHE01000006">
    <property type="protein sequence ID" value="GGI46471.1"/>
    <property type="molecule type" value="Genomic_DNA"/>
</dbReference>
<dbReference type="PRINTS" id="PR01607">
    <property type="entry name" value="APYRASEFAMLY"/>
</dbReference>
<evidence type="ECO:0000313" key="6">
    <source>
        <dbReference type="Proteomes" id="UP000615455"/>
    </source>
</evidence>
<comment type="caution">
    <text evidence="5">The sequence shown here is derived from an EMBL/GenBank/DDBJ whole genome shotgun (WGS) entry which is preliminary data.</text>
</comment>
<evidence type="ECO:0000259" key="3">
    <source>
        <dbReference type="Pfam" id="PF00149"/>
    </source>
</evidence>
<keyword evidence="6" id="KW-1185">Reference proteome</keyword>
<dbReference type="InterPro" id="IPR004843">
    <property type="entry name" value="Calcineurin-like_PHP"/>
</dbReference>
<dbReference type="InterPro" id="IPR029052">
    <property type="entry name" value="Metallo-depent_PP-like"/>
</dbReference>
<sequence>MKKYINLIVLGILLASAAVYLTVRTVNLNDMLLGIGYYDKKISLINTGDVHGHLVYEEANGGYYTLDEVNVQMGLPLVKGIVNELRQENPDSLFIDSGDMFHGTNEANIDEAKGVVEAANLMGYDAMVLGNHDLDFGFDRAEAIRAELKYPMLSANTWRDGKPAFDAYKIVTVGGKKIGVFGLTVPESLSNMNVSDPKGVQFEDPAKSAEKVIADLRAQKVDAIILLSHLGDDLDKELIKKVDGIDFILSGHHHWLYTDVKKINNTYYAEPGSYTTHVGLADLYFRNGKVAAVGWSLHKTTDRSKEDKAVAEVAHTYQTIALERGKEVVGSSIVQLNGVRSQVRSKETNLADLIADAMRQEGGADIALLNGGGIRESIPKGEINLYDVGKPLPFVNSLMVVEVQGDKIYDALERGLREWPNGASNGGFLQVSGIAYEIDGSKPAGQRLVSVTKDGQPLDKNKVFKVATNDYLVNGGDNFEEFKDARLISRGALLRDVLAAYMKRNGVVAQEIDGRIKIVGERYK</sequence>
<gene>
    <name evidence="5" type="ORF">GCM10008018_17260</name>
</gene>
<dbReference type="PANTHER" id="PTHR11575">
    <property type="entry name" value="5'-NUCLEOTIDASE-RELATED"/>
    <property type="match status" value="1"/>
</dbReference>
<organism evidence="5 6">
    <name type="scientific">Paenibacillus marchantiophytorum</name>
    <dbReference type="NCBI Taxonomy" id="1619310"/>
    <lineage>
        <taxon>Bacteria</taxon>
        <taxon>Bacillati</taxon>
        <taxon>Bacillota</taxon>
        <taxon>Bacilli</taxon>
        <taxon>Bacillales</taxon>
        <taxon>Paenibacillaceae</taxon>
        <taxon>Paenibacillus</taxon>
    </lineage>
</organism>
<evidence type="ECO:0000259" key="4">
    <source>
        <dbReference type="Pfam" id="PF02872"/>
    </source>
</evidence>
<dbReference type="InterPro" id="IPR008334">
    <property type="entry name" value="5'-Nucleotdase_C"/>
</dbReference>
<comment type="similarity">
    <text evidence="2">Belongs to the 5'-nucleotidase family.</text>
</comment>
<dbReference type="Pfam" id="PF02872">
    <property type="entry name" value="5_nucleotid_C"/>
    <property type="match status" value="1"/>
</dbReference>
<dbReference type="Gene3D" id="3.90.780.10">
    <property type="entry name" value="5'-Nucleotidase, C-terminal domain"/>
    <property type="match status" value="1"/>
</dbReference>
<reference evidence="6" key="1">
    <citation type="journal article" date="2019" name="Int. J. Syst. Evol. Microbiol.">
        <title>The Global Catalogue of Microorganisms (GCM) 10K type strain sequencing project: providing services to taxonomists for standard genome sequencing and annotation.</title>
        <authorList>
            <consortium name="The Broad Institute Genomics Platform"/>
            <consortium name="The Broad Institute Genome Sequencing Center for Infectious Disease"/>
            <person name="Wu L."/>
            <person name="Ma J."/>
        </authorList>
    </citation>
    <scope>NUCLEOTIDE SEQUENCE [LARGE SCALE GENOMIC DNA]</scope>
    <source>
        <strain evidence="6">CGMCC 1.15043</strain>
    </source>
</reference>
<dbReference type="CDD" id="cd00845">
    <property type="entry name" value="MPP_UshA_N_like"/>
    <property type="match status" value="1"/>
</dbReference>
<dbReference type="SUPFAM" id="SSF55816">
    <property type="entry name" value="5'-nucleotidase (syn. UDP-sugar hydrolase), C-terminal domain"/>
    <property type="match status" value="1"/>
</dbReference>
<evidence type="ECO:0000256" key="2">
    <source>
        <dbReference type="RuleBase" id="RU362119"/>
    </source>
</evidence>
<protein>
    <submittedName>
        <fullName evidence="5">Metallophosphatase</fullName>
    </submittedName>
</protein>
<dbReference type="RefSeq" id="WP_189010307.1">
    <property type="nucleotide sequence ID" value="NZ_BMHE01000006.1"/>
</dbReference>
<feature type="domain" description="Calcineurin-like phosphoesterase" evidence="3">
    <location>
        <begin position="46"/>
        <end position="255"/>
    </location>
</feature>
<accession>A0ABQ2BUH0</accession>
<evidence type="ECO:0000256" key="1">
    <source>
        <dbReference type="ARBA" id="ARBA00022729"/>
    </source>
</evidence>
<dbReference type="InterPro" id="IPR006179">
    <property type="entry name" value="5_nucleotidase/apyrase"/>
</dbReference>
<name>A0ABQ2BUH0_9BACL</name>
<dbReference type="Pfam" id="PF00149">
    <property type="entry name" value="Metallophos"/>
    <property type="match status" value="1"/>
</dbReference>
<feature type="domain" description="5'-Nucleotidase C-terminal" evidence="4">
    <location>
        <begin position="329"/>
        <end position="483"/>
    </location>
</feature>
<dbReference type="SUPFAM" id="SSF56300">
    <property type="entry name" value="Metallo-dependent phosphatases"/>
    <property type="match status" value="1"/>
</dbReference>
<dbReference type="InterPro" id="IPR036907">
    <property type="entry name" value="5'-Nucleotdase_C_sf"/>
</dbReference>